<dbReference type="AlphaFoldDB" id="A0A137P1G1"/>
<accession>A0A137P1G1</accession>
<evidence type="ECO:0000313" key="2">
    <source>
        <dbReference type="EMBL" id="KXN68842.1"/>
    </source>
</evidence>
<gene>
    <name evidence="2" type="ORF">CONCODRAFT_8806</name>
</gene>
<keyword evidence="3" id="KW-1185">Reference proteome</keyword>
<proteinExistence type="predicted"/>
<evidence type="ECO:0000313" key="3">
    <source>
        <dbReference type="Proteomes" id="UP000070444"/>
    </source>
</evidence>
<reference evidence="2 3" key="1">
    <citation type="journal article" date="2015" name="Genome Biol. Evol.">
        <title>Phylogenomic analyses indicate that early fungi evolved digesting cell walls of algal ancestors of land plants.</title>
        <authorList>
            <person name="Chang Y."/>
            <person name="Wang S."/>
            <person name="Sekimoto S."/>
            <person name="Aerts A.L."/>
            <person name="Choi C."/>
            <person name="Clum A."/>
            <person name="LaButti K.M."/>
            <person name="Lindquist E.A."/>
            <person name="Yee Ngan C."/>
            <person name="Ohm R.A."/>
            <person name="Salamov A.A."/>
            <person name="Grigoriev I.V."/>
            <person name="Spatafora J.W."/>
            <person name="Berbee M.L."/>
        </authorList>
    </citation>
    <scope>NUCLEOTIDE SEQUENCE [LARGE SCALE GENOMIC DNA]</scope>
    <source>
        <strain evidence="2 3">NRRL 28638</strain>
    </source>
</reference>
<keyword evidence="1" id="KW-0812">Transmembrane</keyword>
<evidence type="ECO:0000256" key="1">
    <source>
        <dbReference type="SAM" id="Phobius"/>
    </source>
</evidence>
<organism evidence="2 3">
    <name type="scientific">Conidiobolus coronatus (strain ATCC 28846 / CBS 209.66 / NRRL 28638)</name>
    <name type="common">Delacroixia coronata</name>
    <dbReference type="NCBI Taxonomy" id="796925"/>
    <lineage>
        <taxon>Eukaryota</taxon>
        <taxon>Fungi</taxon>
        <taxon>Fungi incertae sedis</taxon>
        <taxon>Zoopagomycota</taxon>
        <taxon>Entomophthoromycotina</taxon>
        <taxon>Entomophthoromycetes</taxon>
        <taxon>Entomophthorales</taxon>
        <taxon>Ancylistaceae</taxon>
        <taxon>Conidiobolus</taxon>
    </lineage>
</organism>
<name>A0A137P1G1_CONC2</name>
<keyword evidence="1" id="KW-0472">Membrane</keyword>
<feature type="transmembrane region" description="Helical" evidence="1">
    <location>
        <begin position="40"/>
        <end position="62"/>
    </location>
</feature>
<dbReference type="EMBL" id="KQ964558">
    <property type="protein sequence ID" value="KXN68842.1"/>
    <property type="molecule type" value="Genomic_DNA"/>
</dbReference>
<sequence length="123" mass="13690">MTTKGYISSTATLVDTPFYDIEKLGKNTNTRTSEESGRPLGLFLFIVGFIFPLAWVLGIILCYQKGIHHSKKWFIANGVATILLLVGLAVWLIVILANGSTSSSYVIQPEPNFERVANRFRPQ</sequence>
<protein>
    <submittedName>
        <fullName evidence="2">Uncharacterized protein</fullName>
    </submittedName>
</protein>
<keyword evidence="1" id="KW-1133">Transmembrane helix</keyword>
<dbReference type="Proteomes" id="UP000070444">
    <property type="component" value="Unassembled WGS sequence"/>
</dbReference>
<feature type="transmembrane region" description="Helical" evidence="1">
    <location>
        <begin position="74"/>
        <end position="97"/>
    </location>
</feature>